<dbReference type="Proteomes" id="UP001162992">
    <property type="component" value="Chromosome 4"/>
</dbReference>
<evidence type="ECO:0000313" key="2">
    <source>
        <dbReference type="Proteomes" id="UP001162992"/>
    </source>
</evidence>
<sequence>MADPVVRYMSQILMEDELDEDGSMFNPCHSIQAVEQELADLLTDSSSNEFFNQSSGYAGSDGKAHVCAQPWEINSKNWADNLRRELQIEEDYSNASLSESYASSGSLISSPGITYLDLCIDEERKSLEQWYDSKIPVSPYNTPTDQLLHFRGLSLSSPMGSYGTSWQASIGDLSSPPAVAFHAQNSPGLRSNMNTAYMQQSSYSIDRNKFLRHH</sequence>
<organism evidence="1 2">
    <name type="scientific">Diphasiastrum complanatum</name>
    <name type="common">Issler's clubmoss</name>
    <name type="synonym">Lycopodium complanatum</name>
    <dbReference type="NCBI Taxonomy" id="34168"/>
    <lineage>
        <taxon>Eukaryota</taxon>
        <taxon>Viridiplantae</taxon>
        <taxon>Streptophyta</taxon>
        <taxon>Embryophyta</taxon>
        <taxon>Tracheophyta</taxon>
        <taxon>Lycopodiopsida</taxon>
        <taxon>Lycopodiales</taxon>
        <taxon>Lycopodiaceae</taxon>
        <taxon>Lycopodioideae</taxon>
        <taxon>Diphasiastrum</taxon>
    </lineage>
</organism>
<evidence type="ECO:0000313" key="1">
    <source>
        <dbReference type="EMBL" id="KAJ7559275.1"/>
    </source>
</evidence>
<comment type="caution">
    <text evidence="1">The sequence shown here is derived from an EMBL/GenBank/DDBJ whole genome shotgun (WGS) entry which is preliminary data.</text>
</comment>
<name>A0ACC2DYF1_DIPCM</name>
<keyword evidence="2" id="KW-1185">Reference proteome</keyword>
<dbReference type="EMBL" id="CM055095">
    <property type="protein sequence ID" value="KAJ7559275.1"/>
    <property type="molecule type" value="Genomic_DNA"/>
</dbReference>
<protein>
    <submittedName>
        <fullName evidence="1">Uncharacterized protein</fullName>
    </submittedName>
</protein>
<gene>
    <name evidence="1" type="ORF">O6H91_04G077200</name>
</gene>
<proteinExistence type="predicted"/>
<reference evidence="2" key="1">
    <citation type="journal article" date="2024" name="Proc. Natl. Acad. Sci. U.S.A.">
        <title>Extraordinary preservation of gene collinearity over three hundred million years revealed in homosporous lycophytes.</title>
        <authorList>
            <person name="Li C."/>
            <person name="Wickell D."/>
            <person name="Kuo L.Y."/>
            <person name="Chen X."/>
            <person name="Nie B."/>
            <person name="Liao X."/>
            <person name="Peng D."/>
            <person name="Ji J."/>
            <person name="Jenkins J."/>
            <person name="Williams M."/>
            <person name="Shu S."/>
            <person name="Plott C."/>
            <person name="Barry K."/>
            <person name="Rajasekar S."/>
            <person name="Grimwood J."/>
            <person name="Han X."/>
            <person name="Sun S."/>
            <person name="Hou Z."/>
            <person name="He W."/>
            <person name="Dai G."/>
            <person name="Sun C."/>
            <person name="Schmutz J."/>
            <person name="Leebens-Mack J.H."/>
            <person name="Li F.W."/>
            <person name="Wang L."/>
        </authorList>
    </citation>
    <scope>NUCLEOTIDE SEQUENCE [LARGE SCALE GENOMIC DNA]</scope>
    <source>
        <strain evidence="2">cv. PW_Plant_1</strain>
    </source>
</reference>
<accession>A0ACC2DYF1</accession>